<dbReference type="EMBL" id="QYBA01000099">
    <property type="protein sequence ID" value="TKY91971.1"/>
    <property type="molecule type" value="Genomic_DNA"/>
</dbReference>
<gene>
    <name evidence="1" type="ORF">C5S46_03085</name>
</gene>
<sequence length="1444" mass="164737">MMNTRTINRTTILLSVVMLALTLVSAADASENEITFILGTDENYASLVNATGNVSVDIGIYDSTQAMSMDFVNKSVLFLASLDYETITWINSTVDQSANIIPYNLSNNLSIGNVDDVNITKYWIYGGDENINRLVTYLNVTLCNSNKSIEPPLPPENKLNITIVSSSDYIISDMGKVAQHDPIINDTMNVKTYFAQSYPNVTLPDDLDLSDQDVIFINHVSQPAVEHIGDTVQAAKRNGAYVITTQFEDILNLSNVNLTNHPYINQYIDNPCQENYRRFFIYLGNRFDGLNGGIEQPILISGFAIYHPDVDIIFEDRDEYLDWYGNNTAEYQYNPEKPTIGIVFHKNHYVKHDLKVEDLLIRKIQEKDCNVIPVFCSHQYSFKDFFMKDGITIVDSVITCNYRMNWDNFTEGVQEAKLINVTWLQGINLYSVTPDEWNATVYGVPSSMYPYEIAQAEMDGIIEPIVISGKVEDMEGNKYYEPIDYQVQWRVDRAIAWAQLHHKSNSNFNKKIVIPFYSEGGGKANPGADIDYYLDVPASLENLLYSMKDRDYNLGTEPLPNKTEIAKLIQKASNVGTWAPGVLDKRVKSGNVILIHESKYFEWFSKLPTDKQDEVIEHFGAPPGEIMVYENETGKYIVIPKIQLGNILIMPHPTWGFLQNDTTLYYDGAIPPHHEYIAFYFWLNQEYEADAMFSIFTQISLMPGKIIGLSRYDWGGLLLQDMPHIHTLKVDMDSGLRNKRRANAVIVDYITPPIVASGLYENLTMLQQKISLYNEAENEQLKEKYKEDIIECSQNLNIDHDLDLNLTLIANNTTMFEGFLLQLSGYLEELKGEYMPYGSHILGEPPTGDKLVAMVKSMLGDDFVTHVSPINSSQNTTTLLLTECLLNNLTPSEAQNKTLGLMTDDITEDLNLAIEYASSINACRIEIPRTLDAFEGKYIPPGPGDSDPVRNPDVLPTGRNTYSFDERLIPTKAAWEIGVNITDQLLSRHLEKNGEYPKKIAFVLWSSETSRHQGVMESEILYLLGIRPNWDKRDRFDDKNLELIPSDELGRPRIDVVIVTSGTYRQMWQKKILLIDRAVRLAAQDNGTAYPNFIKENSELIKIRLIEEGYNESQAEMLSMARIFSEAIGTTTPNLQFAIPASNTWENDTKLGDLYISRESYIYGEHTWGKYHLPELFEDNLRDVEIGVFSRSTNNYGILDHPMVASYFGGLSLAIRSLTGETPDMYINNLREINDPVLETLSHFFNRELRTRYFNPEWIRGMMEHEYDGTRYISQFTEDLWMWNVVTPEIVTDAMWKEVYDIYVGDKYELDLKEYFDSNNPYAYQSITAQMLEAARKHDAQGNPYWETTDEVIRNLVKEYVESVAESGAACCHHTCGNPLLDEYIQGMMSVPGIVSEEIADKYRKTMAEVKKRETPADTTVTEEKNSNWRRYQDKQSGSGNETI</sequence>
<proteinExistence type="predicted"/>
<protein>
    <submittedName>
        <fullName evidence="1">Cobaltochelatase subunit CobN</fullName>
    </submittedName>
</protein>
<reference evidence="1" key="1">
    <citation type="submission" date="2018-09" db="EMBL/GenBank/DDBJ databases">
        <title>A genomic encyclopedia of anaerobic methanotrophic archaea.</title>
        <authorList>
            <person name="Skennerton C.T."/>
            <person name="Chadwick G.L."/>
            <person name="Laso-Perez R."/>
            <person name="Leu A.O."/>
            <person name="Speth D.R."/>
            <person name="Yu H."/>
            <person name="Morgan-Lang C."/>
            <person name="Hatzenpichler R."/>
            <person name="Goudeau D."/>
            <person name="Malmstrom R."/>
            <person name="Woyke T."/>
            <person name="Hallam S."/>
            <person name="Tyson G.W."/>
            <person name="Wegener G."/>
            <person name="Boetius A."/>
            <person name="Orphan V.J."/>
        </authorList>
    </citation>
    <scope>NUCLEOTIDE SEQUENCE</scope>
    <source>
        <strain evidence="1">CONS3730D10UFb2</strain>
    </source>
</reference>
<comment type="caution">
    <text evidence="1">The sequence shown here is derived from an EMBL/GenBank/DDBJ whole genome shotgun (WGS) entry which is preliminary data.</text>
</comment>
<evidence type="ECO:0000313" key="1">
    <source>
        <dbReference type="EMBL" id="TKY91971.1"/>
    </source>
</evidence>
<accession>A0AC61SBE5</accession>
<evidence type="ECO:0000313" key="2">
    <source>
        <dbReference type="Proteomes" id="UP000315423"/>
    </source>
</evidence>
<name>A0AC61SBE5_9EURY</name>
<dbReference type="Proteomes" id="UP000315423">
    <property type="component" value="Unassembled WGS sequence"/>
</dbReference>
<organism evidence="1 2">
    <name type="scientific">Candidatus Methanomarinus sp</name>
    <dbReference type="NCBI Taxonomy" id="3386244"/>
    <lineage>
        <taxon>Archaea</taxon>
        <taxon>Methanobacteriati</taxon>
        <taxon>Methanobacteriota</taxon>
        <taxon>Stenosarchaea group</taxon>
        <taxon>Methanomicrobia</taxon>
        <taxon>Methanosarcinales</taxon>
        <taxon>ANME-2 cluster</taxon>
        <taxon>Candidatus Methanocomedenaceae</taxon>
        <taxon>Candidatus Methanomarinus</taxon>
    </lineage>
</organism>
<feature type="non-terminal residue" evidence="1">
    <location>
        <position position="1444"/>
    </location>
</feature>